<dbReference type="Proteomes" id="UP000044602">
    <property type="component" value="Unassembled WGS sequence"/>
</dbReference>
<keyword evidence="7" id="KW-1185">Reference proteome</keyword>
<organism evidence="6 7">
    <name type="scientific">Verticillium longisporum</name>
    <name type="common">Verticillium dahliae var. longisporum</name>
    <dbReference type="NCBI Taxonomy" id="100787"/>
    <lineage>
        <taxon>Eukaryota</taxon>
        <taxon>Fungi</taxon>
        <taxon>Dikarya</taxon>
        <taxon>Ascomycota</taxon>
        <taxon>Pezizomycotina</taxon>
        <taxon>Sordariomycetes</taxon>
        <taxon>Hypocreomycetidae</taxon>
        <taxon>Glomerellales</taxon>
        <taxon>Plectosphaerellaceae</taxon>
        <taxon>Verticillium</taxon>
    </lineage>
</organism>
<evidence type="ECO:0000313" key="7">
    <source>
        <dbReference type="Proteomes" id="UP000044602"/>
    </source>
</evidence>
<accession>A0A0G4LPP2</accession>
<dbReference type="PROSITE" id="PS50075">
    <property type="entry name" value="CARRIER"/>
    <property type="match status" value="1"/>
</dbReference>
<dbReference type="InterPro" id="IPR051414">
    <property type="entry name" value="Adenylate-forming_Reductase"/>
</dbReference>
<dbReference type="InterPro" id="IPR036291">
    <property type="entry name" value="NAD(P)-bd_dom_sf"/>
</dbReference>
<dbReference type="Pfam" id="PF07993">
    <property type="entry name" value="NAD_binding_4"/>
    <property type="match status" value="1"/>
</dbReference>
<feature type="region of interest" description="Disordered" evidence="4">
    <location>
        <begin position="756"/>
        <end position="775"/>
    </location>
</feature>
<name>A0A0G4LPP2_VERLO</name>
<keyword evidence="3" id="KW-0521">NADP</keyword>
<evidence type="ECO:0000256" key="1">
    <source>
        <dbReference type="ARBA" id="ARBA00022450"/>
    </source>
</evidence>
<dbReference type="SUPFAM" id="SSF56801">
    <property type="entry name" value="Acetyl-CoA synthetase-like"/>
    <property type="match status" value="1"/>
</dbReference>
<dbReference type="InterPro" id="IPR020845">
    <property type="entry name" value="AMP-binding_CS"/>
</dbReference>
<protein>
    <recommendedName>
        <fullName evidence="5">Carrier domain-containing protein</fullName>
    </recommendedName>
</protein>
<feature type="compositionally biased region" description="Polar residues" evidence="4">
    <location>
        <begin position="273"/>
        <end position="283"/>
    </location>
</feature>
<proteinExistence type="predicted"/>
<feature type="non-terminal residue" evidence="6">
    <location>
        <position position="1"/>
    </location>
</feature>
<dbReference type="PANTHER" id="PTHR43439">
    <property type="entry name" value="PHENYLACETATE-COENZYME A LIGASE"/>
    <property type="match status" value="1"/>
</dbReference>
<keyword evidence="1" id="KW-0596">Phosphopantetheine</keyword>
<keyword evidence="2" id="KW-0597">Phosphoprotein</keyword>
<dbReference type="AlphaFoldDB" id="A0A0G4LPP2"/>
<dbReference type="Pfam" id="PF23562">
    <property type="entry name" value="AMP-binding_C_3"/>
    <property type="match status" value="1"/>
</dbReference>
<feature type="domain" description="Carrier" evidence="5">
    <location>
        <begin position="664"/>
        <end position="753"/>
    </location>
</feature>
<dbReference type="SUPFAM" id="SSF51735">
    <property type="entry name" value="NAD(P)-binding Rossmann-fold domains"/>
    <property type="match status" value="1"/>
</dbReference>
<dbReference type="InterPro" id="IPR009081">
    <property type="entry name" value="PP-bd_ACP"/>
</dbReference>
<dbReference type="InterPro" id="IPR042099">
    <property type="entry name" value="ANL_N_sf"/>
</dbReference>
<dbReference type="Pfam" id="PF00501">
    <property type="entry name" value="AMP-binding"/>
    <property type="match status" value="1"/>
</dbReference>
<evidence type="ECO:0000259" key="5">
    <source>
        <dbReference type="PROSITE" id="PS50075"/>
    </source>
</evidence>
<evidence type="ECO:0000313" key="6">
    <source>
        <dbReference type="EMBL" id="CRK24048.1"/>
    </source>
</evidence>
<evidence type="ECO:0000256" key="3">
    <source>
        <dbReference type="ARBA" id="ARBA00022857"/>
    </source>
</evidence>
<dbReference type="SUPFAM" id="SSF47336">
    <property type="entry name" value="ACP-like"/>
    <property type="match status" value="1"/>
</dbReference>
<dbReference type="PANTHER" id="PTHR43439:SF2">
    <property type="entry name" value="ENZYME, PUTATIVE (JCVI)-RELATED"/>
    <property type="match status" value="1"/>
</dbReference>
<dbReference type="InterPro" id="IPR000873">
    <property type="entry name" value="AMP-dep_synth/lig_dom"/>
</dbReference>
<dbReference type="InterPro" id="IPR036736">
    <property type="entry name" value="ACP-like_sf"/>
</dbReference>
<dbReference type="PROSITE" id="PS00455">
    <property type="entry name" value="AMP_BINDING"/>
    <property type="match status" value="1"/>
</dbReference>
<dbReference type="Gene3D" id="1.10.1200.10">
    <property type="entry name" value="ACP-like"/>
    <property type="match status" value="1"/>
</dbReference>
<dbReference type="Gene3D" id="3.40.50.12780">
    <property type="entry name" value="N-terminal domain of ligase-like"/>
    <property type="match status" value="1"/>
</dbReference>
<dbReference type="EMBL" id="CVQH01016668">
    <property type="protein sequence ID" value="CRK24048.1"/>
    <property type="molecule type" value="Genomic_DNA"/>
</dbReference>
<evidence type="ECO:0000256" key="4">
    <source>
        <dbReference type="SAM" id="MobiDB-lite"/>
    </source>
</evidence>
<gene>
    <name evidence="6" type="ORF">BN1708_003739</name>
</gene>
<dbReference type="STRING" id="100787.A0A0G4LPP2"/>
<dbReference type="Gene3D" id="3.40.50.720">
    <property type="entry name" value="NAD(P)-binding Rossmann-like Domain"/>
    <property type="match status" value="1"/>
</dbReference>
<sequence>ALKPSPWPCVLLFGCRHARCLISLENFAATINRQLRPPSVPSSGTTAPSEEKAQCPTTAPAILPFISTGKMRHTSSKHFVRPRFHPNPSKSFSATSDQDEISSLSGLIRFNAENNNKEIFCKQALSIQNTAFDEDDKSFGNKYNFCSISYGQLDAAVRACAAWIGKTLPRVLMEDHRPIALYMESDVGLFIYLAALTEMKIPLLLISARLGPPSVAHLLRETGASFILVTKRTKFMIQQSALGGVGMTEVLHWQEFLHETIPDGGLDVDGKSFQHTTSPTAESSPHLGSRSSANGTDPGTNVGALILHSSGTTGLPKPIYLAPRYILGYAACHEISEDDVCSRSLSTLPLYHGFGLLAPCLSLSIGMTCCFPPASVIPAGRSTVDLLQLFKAEALLTVPSIVEDLLSLPDDEKIVAVNSLKALAFVAVGGGALRPDLGTHLVENKIRLVNHYGVTEIGAIAPIFHPGPDYDHHYLRLREDLGLHLQPLKGSERFKLIGYPVGWHKPFEVQEELERNQDNPSRIEVRIIGRMDDVIVLKSGEKVMPRLVETSLTADPEIQTAVCVGSGAFEILVIVEPSSSVQVKDFKRHVWDLVKSLNETLDQHARISSINAIIVKPPSKSIPRSDKGSVMRREVADLFREEIEAAYAELDNEVTAGDTITDTSDIVTSVQKMVRAVATNLFSESHLDVGKEDDLFERGMDSLQCVRLARLLNSALSEKHASREANSRQLITKEFVYANPSIRRLAQAVIQLLSEQGEKTGGNTESGDTPGSDPRLRNIRALLGDCVRDIRAQTIPGSPKTTFTVAITGATGNLGANVVAQLASNPLVKKTICLVREGNGGQGTPEQRVRTALGAAGLSLSSQQWDKVEFEQCDPGQWATGTNCFQDTKSSFSRIADQVSHIIHLAWPMDFHRTLESFRPQLRATQGLIRLARAARLRGAGAATARVRLIFASSIAVVRGYSDAQGSVYGRSATGAVPEMGFHDPRIATPMGYAEAKWVCEQMLAQVSQELRDEVEPVVVRIGQLSGPESGEGVWKTAEHIPALVKASQMVGGLPALDGTASWLPVDRAAKSLTEIALHAADVPLFLHLENPVRQPLADICAFFAAELGLPTKTIPFEKWMQQSCDAGALRSLEGFFRDHFQALASGSVVLDTARALAVSETLRSSGGVPQQLIANYVARWRKEGFLE</sequence>
<feature type="region of interest" description="Disordered" evidence="4">
    <location>
        <begin position="268"/>
        <end position="294"/>
    </location>
</feature>
<evidence type="ECO:0000256" key="2">
    <source>
        <dbReference type="ARBA" id="ARBA00022553"/>
    </source>
</evidence>
<reference evidence="6 7" key="1">
    <citation type="submission" date="2015-05" db="EMBL/GenBank/DDBJ databases">
        <authorList>
            <person name="Wang D.B."/>
            <person name="Wang M."/>
        </authorList>
    </citation>
    <scope>NUCLEOTIDE SEQUENCE [LARGE SCALE GENOMIC DNA]</scope>
    <source>
        <strain evidence="6">VL1</strain>
    </source>
</reference>
<dbReference type="InterPro" id="IPR013120">
    <property type="entry name" value="FAR_NAD-bd"/>
</dbReference>